<evidence type="ECO:0000313" key="12">
    <source>
        <dbReference type="Proteomes" id="UP000215335"/>
    </source>
</evidence>
<dbReference type="Gene3D" id="3.30.460.80">
    <property type="entry name" value="NADH:ubiquinone oxidoreductase, 30kDa subunit"/>
    <property type="match status" value="1"/>
</dbReference>
<evidence type="ECO:0000259" key="10">
    <source>
        <dbReference type="Pfam" id="PF00329"/>
    </source>
</evidence>
<keyword evidence="6 9" id="KW-0520">NAD</keyword>
<evidence type="ECO:0000256" key="1">
    <source>
        <dbReference type="ARBA" id="ARBA00004173"/>
    </source>
</evidence>
<comment type="subcellular location">
    <subcellularLocation>
        <location evidence="1">Mitochondrion</location>
    </subcellularLocation>
</comment>
<name>A0A232F8X6_9HYME</name>
<dbReference type="InterPro" id="IPR010218">
    <property type="entry name" value="NADH_DH_suC"/>
</dbReference>
<evidence type="ECO:0000256" key="5">
    <source>
        <dbReference type="ARBA" id="ARBA00022967"/>
    </source>
</evidence>
<sequence>MAFAMKNVFTAIKSLTRAAPVPQRYISACSALRNSSGKSTEAPKDTRLFKPVYICFIATIRKIDQEKVAQLKDFGQYVAECLPKYVQKVQIEAGDELEICIAPEGIIPTVSFLKDHHNCQFTNLSDITAVDIPSRPYRFELVYNILSIRYNTRIRVKTYTDELTPVDSIYDVHKAADWYEREVWDMFGIYFSGHPDLRRILTDYGFEGHPMRKDFPLTGYVEVRYDDEKKRVVAEPLELAQEYRKFELSAPWEQFPNFRNASNSAEDVPIKENK</sequence>
<evidence type="ECO:0000256" key="9">
    <source>
        <dbReference type="RuleBase" id="RU003456"/>
    </source>
</evidence>
<dbReference type="STRING" id="543379.A0A232F8X6"/>
<evidence type="ECO:0000256" key="8">
    <source>
        <dbReference type="ARBA" id="ARBA00049551"/>
    </source>
</evidence>
<keyword evidence="7" id="KW-0830">Ubiquinone</keyword>
<dbReference type="AlphaFoldDB" id="A0A232F8X6"/>
<dbReference type="Pfam" id="PF00329">
    <property type="entry name" value="Complex1_30kDa"/>
    <property type="match status" value="1"/>
</dbReference>
<dbReference type="GO" id="GO:0016020">
    <property type="term" value="C:membrane"/>
    <property type="evidence" value="ECO:0007669"/>
    <property type="project" value="UniProtKB-ARBA"/>
</dbReference>
<evidence type="ECO:0000256" key="4">
    <source>
        <dbReference type="ARBA" id="ARBA00022448"/>
    </source>
</evidence>
<dbReference type="InterPro" id="IPR037232">
    <property type="entry name" value="NADH_quin_OxRdtase_su_C/D-like"/>
</dbReference>
<comment type="similarity">
    <text evidence="2 9">Belongs to the complex I 30 kDa subunit family.</text>
</comment>
<dbReference type="PROSITE" id="PS00542">
    <property type="entry name" value="COMPLEX1_30K"/>
    <property type="match status" value="1"/>
</dbReference>
<dbReference type="SUPFAM" id="SSF143243">
    <property type="entry name" value="Nqo5-like"/>
    <property type="match status" value="1"/>
</dbReference>
<keyword evidence="4 9" id="KW-0813">Transport</keyword>
<dbReference type="Proteomes" id="UP000215335">
    <property type="component" value="Unassembled WGS sequence"/>
</dbReference>
<gene>
    <name evidence="11" type="ORF">TSAR_015190</name>
</gene>
<dbReference type="NCBIfam" id="TIGR01961">
    <property type="entry name" value="NuoC_fam"/>
    <property type="match status" value="1"/>
</dbReference>
<dbReference type="PANTHER" id="PTHR10884">
    <property type="entry name" value="NADH DEHYDROGENASE UBIQUINONE IRON-SULFUR PROTEIN 3"/>
    <property type="match status" value="1"/>
</dbReference>
<keyword evidence="5 9" id="KW-1278">Translocase</keyword>
<dbReference type="GO" id="GO:0005739">
    <property type="term" value="C:mitochondrion"/>
    <property type="evidence" value="ECO:0007669"/>
    <property type="project" value="UniProtKB-SubCell"/>
</dbReference>
<evidence type="ECO:0000256" key="2">
    <source>
        <dbReference type="ARBA" id="ARBA00007569"/>
    </source>
</evidence>
<dbReference type="PANTHER" id="PTHR10884:SF14">
    <property type="entry name" value="NADH DEHYDROGENASE [UBIQUINONE] IRON-SULFUR PROTEIN 3, MITOCHONDRIAL"/>
    <property type="match status" value="1"/>
</dbReference>
<dbReference type="FunFam" id="3.30.460.80:FF:000002">
    <property type="entry name" value="NADH dehydrogenase iron-sulfur protein 3, mitochondrial"/>
    <property type="match status" value="1"/>
</dbReference>
<evidence type="ECO:0000313" key="11">
    <source>
        <dbReference type="EMBL" id="OXU26893.1"/>
    </source>
</evidence>
<dbReference type="EMBL" id="NNAY01000704">
    <property type="protein sequence ID" value="OXU26893.1"/>
    <property type="molecule type" value="Genomic_DNA"/>
</dbReference>
<dbReference type="NCBIfam" id="NF004733">
    <property type="entry name" value="PRK06074.1-5"/>
    <property type="match status" value="1"/>
</dbReference>
<evidence type="ECO:0000256" key="7">
    <source>
        <dbReference type="ARBA" id="ARBA00023075"/>
    </source>
</evidence>
<organism evidence="11 12">
    <name type="scientific">Trichomalopsis sarcophagae</name>
    <dbReference type="NCBI Taxonomy" id="543379"/>
    <lineage>
        <taxon>Eukaryota</taxon>
        <taxon>Metazoa</taxon>
        <taxon>Ecdysozoa</taxon>
        <taxon>Arthropoda</taxon>
        <taxon>Hexapoda</taxon>
        <taxon>Insecta</taxon>
        <taxon>Pterygota</taxon>
        <taxon>Neoptera</taxon>
        <taxon>Endopterygota</taxon>
        <taxon>Hymenoptera</taxon>
        <taxon>Apocrita</taxon>
        <taxon>Proctotrupomorpha</taxon>
        <taxon>Chalcidoidea</taxon>
        <taxon>Pteromalidae</taxon>
        <taxon>Pteromalinae</taxon>
        <taxon>Trichomalopsis</taxon>
    </lineage>
</organism>
<reference evidence="11 12" key="1">
    <citation type="journal article" date="2017" name="Curr. Biol.">
        <title>The Evolution of Venom by Co-option of Single-Copy Genes.</title>
        <authorList>
            <person name="Martinson E.O."/>
            <person name="Mrinalini"/>
            <person name="Kelkar Y.D."/>
            <person name="Chang C.H."/>
            <person name="Werren J.H."/>
        </authorList>
    </citation>
    <scope>NUCLEOTIDE SEQUENCE [LARGE SCALE GENOMIC DNA]</scope>
    <source>
        <strain evidence="11 12">Alberta</strain>
        <tissue evidence="11">Whole body</tissue>
    </source>
</reference>
<evidence type="ECO:0000256" key="3">
    <source>
        <dbReference type="ARBA" id="ARBA00020084"/>
    </source>
</evidence>
<dbReference type="InterPro" id="IPR020396">
    <property type="entry name" value="NADH_UbQ_OxRdtase_CS"/>
</dbReference>
<evidence type="ECO:0000256" key="6">
    <source>
        <dbReference type="ARBA" id="ARBA00023027"/>
    </source>
</evidence>
<comment type="catalytic activity">
    <reaction evidence="8">
        <text>a ubiquinone + NADH + 5 H(+)(in) = a ubiquinol + NAD(+) + 4 H(+)(out)</text>
        <dbReference type="Rhea" id="RHEA:29091"/>
        <dbReference type="Rhea" id="RHEA-COMP:9565"/>
        <dbReference type="Rhea" id="RHEA-COMP:9566"/>
        <dbReference type="ChEBI" id="CHEBI:15378"/>
        <dbReference type="ChEBI" id="CHEBI:16389"/>
        <dbReference type="ChEBI" id="CHEBI:17976"/>
        <dbReference type="ChEBI" id="CHEBI:57540"/>
        <dbReference type="ChEBI" id="CHEBI:57945"/>
        <dbReference type="EC" id="7.1.1.2"/>
    </reaction>
</comment>
<dbReference type="GO" id="GO:0016651">
    <property type="term" value="F:oxidoreductase activity, acting on NAD(P)H"/>
    <property type="evidence" value="ECO:0007669"/>
    <property type="project" value="InterPro"/>
</dbReference>
<comment type="caution">
    <text evidence="11">The sequence shown here is derived from an EMBL/GenBank/DDBJ whole genome shotgun (WGS) entry which is preliminary data.</text>
</comment>
<feature type="domain" description="NADH:ubiquinone oxidoreductase 30kDa subunit" evidence="10">
    <location>
        <begin position="100"/>
        <end position="220"/>
    </location>
</feature>
<protein>
    <recommendedName>
        <fullName evidence="3">NADH dehydrogenase [ubiquinone] iron-sulfur protein 3, mitochondrial</fullName>
    </recommendedName>
</protein>
<dbReference type="HAMAP" id="MF_01357">
    <property type="entry name" value="NDH1_NuoC"/>
    <property type="match status" value="1"/>
</dbReference>
<dbReference type="OrthoDB" id="37721at2759"/>
<dbReference type="InterPro" id="IPR001268">
    <property type="entry name" value="NADH_UbQ_OxRdtase_30kDa_su"/>
</dbReference>
<accession>A0A232F8X6</accession>
<proteinExistence type="inferred from homology"/>
<keyword evidence="12" id="KW-1185">Reference proteome</keyword>
<dbReference type="GO" id="GO:0008137">
    <property type="term" value="F:NADH dehydrogenase (ubiquinone) activity"/>
    <property type="evidence" value="ECO:0007669"/>
    <property type="project" value="UniProtKB-EC"/>
</dbReference>